<reference evidence="5 6" key="1">
    <citation type="journal article" date="2025" name="Microbiol. Resour. Announc.">
        <title>Draft genome sequences for Neonectria magnoliae and Neonectria punicea, canker pathogens of Liriodendron tulipifera and Acer saccharum in West Virginia.</title>
        <authorList>
            <person name="Petronek H.M."/>
            <person name="Kasson M.T."/>
            <person name="Metheny A.M."/>
            <person name="Stauder C.M."/>
            <person name="Lovett B."/>
            <person name="Lynch S.C."/>
            <person name="Garnas J.R."/>
            <person name="Kasson L.R."/>
            <person name="Stajich J.E."/>
        </authorList>
    </citation>
    <scope>NUCLEOTIDE SEQUENCE [LARGE SCALE GENOMIC DNA]</scope>
    <source>
        <strain evidence="5 6">NRRL 64653</strain>
    </source>
</reference>
<comment type="caution">
    <text evidence="5">The sequence shown here is derived from an EMBL/GenBank/DDBJ whole genome shotgun (WGS) entry which is preliminary data.</text>
</comment>
<proteinExistence type="predicted"/>
<dbReference type="InterPro" id="IPR001138">
    <property type="entry name" value="Zn2Cys6_DnaBD"/>
</dbReference>
<comment type="subcellular location">
    <subcellularLocation>
        <location evidence="1">Nucleus</location>
    </subcellularLocation>
</comment>
<dbReference type="CDD" id="cd12148">
    <property type="entry name" value="fungal_TF_MHR"/>
    <property type="match status" value="1"/>
</dbReference>
<dbReference type="InterPro" id="IPR050613">
    <property type="entry name" value="Sec_Metabolite_Reg"/>
</dbReference>
<evidence type="ECO:0000256" key="3">
    <source>
        <dbReference type="ARBA" id="ARBA00023242"/>
    </source>
</evidence>
<dbReference type="CDD" id="cd00067">
    <property type="entry name" value="GAL4"/>
    <property type="match status" value="1"/>
</dbReference>
<dbReference type="PANTHER" id="PTHR31001:SF85">
    <property type="entry name" value="ZN(II)2CYS6 TRANSCRIPTION FACTOR (EUROFUNG)"/>
    <property type="match status" value="1"/>
</dbReference>
<dbReference type="SMART" id="SM00066">
    <property type="entry name" value="GAL4"/>
    <property type="match status" value="1"/>
</dbReference>
<evidence type="ECO:0000256" key="1">
    <source>
        <dbReference type="ARBA" id="ARBA00004123"/>
    </source>
</evidence>
<accession>A0ABR1GL02</accession>
<gene>
    <name evidence="5" type="ORF">QQX98_011686</name>
</gene>
<organism evidence="5 6">
    <name type="scientific">Neonectria punicea</name>
    <dbReference type="NCBI Taxonomy" id="979145"/>
    <lineage>
        <taxon>Eukaryota</taxon>
        <taxon>Fungi</taxon>
        <taxon>Dikarya</taxon>
        <taxon>Ascomycota</taxon>
        <taxon>Pezizomycotina</taxon>
        <taxon>Sordariomycetes</taxon>
        <taxon>Hypocreomycetidae</taxon>
        <taxon>Hypocreales</taxon>
        <taxon>Nectriaceae</taxon>
        <taxon>Neonectria</taxon>
    </lineage>
</organism>
<dbReference type="PROSITE" id="PS00463">
    <property type="entry name" value="ZN2_CY6_FUNGAL_1"/>
    <property type="match status" value="1"/>
</dbReference>
<keyword evidence="6" id="KW-1185">Reference proteome</keyword>
<dbReference type="InterPro" id="IPR007219">
    <property type="entry name" value="XnlR_reg_dom"/>
</dbReference>
<protein>
    <recommendedName>
        <fullName evidence="4">Zn(2)-C6 fungal-type domain-containing protein</fullName>
    </recommendedName>
</protein>
<evidence type="ECO:0000259" key="4">
    <source>
        <dbReference type="PROSITE" id="PS50048"/>
    </source>
</evidence>
<dbReference type="SUPFAM" id="SSF57701">
    <property type="entry name" value="Zn2/Cys6 DNA-binding domain"/>
    <property type="match status" value="1"/>
</dbReference>
<dbReference type="PROSITE" id="PS50048">
    <property type="entry name" value="ZN2_CY6_FUNGAL_2"/>
    <property type="match status" value="1"/>
</dbReference>
<evidence type="ECO:0000313" key="5">
    <source>
        <dbReference type="EMBL" id="KAK7402581.1"/>
    </source>
</evidence>
<keyword evidence="3" id="KW-0539">Nucleus</keyword>
<sequence length="646" mass="72652">MPPPTTTAQVLPKHACSLCARRKVKCDKRDPCSNCLKAQALCSYEAPIPSRPRKRAADEDLLVRLGLYEDLMRKHNVDFAHCANTWVSSGLEGRLKESDSPMKSPLAENTATSVERCLWSDLDSELKHPPNHILYPKEDAALCSLSPLPFSSPGTQPELDRLHPEPRSIYRLWQTFVESVNPLTKIVHVPSLQQRILDASWDPSTASTSLKAVLFAIYTLAVSSMSADDCLASFGETRSALLMRYRAATFQALVEADFLRARELEVLQAFVLFLLADPESDLASTLTGAAIRLGQKMGLHRDSVDPKIGFFEKEMRVRLWWQLCGLDARTRAVSSPGVNPPPSELGDVRPPLNVNDADLHPDMVGAPVEHNSPTEMMYVLMKFAVTSWLRASPKAAAVFGNIFQGHARSKTSIEQEEEAINDLEAMYQERFLCNLDRRIPLHDYTHAMANLAIARMRFKIHHPRWRAAANGDGVSRSGKENDALFESAVMSLQMVVLAMRSKFSSQLFAHMHMTSKFHIDAYVYVISDLRQRCSGDLVGLAWKMVEELYVKHPEIINDRKNTFFTSLSTLTLQAWEARRNALLLSEGVWESNATPLFIQSMWNGRQTQIETSVQMIPGLDSHVLEGLKSVSEIDEDLDYWNDFLQL</sequence>
<dbReference type="InterPro" id="IPR036864">
    <property type="entry name" value="Zn2-C6_fun-type_DNA-bd_sf"/>
</dbReference>
<dbReference type="Gene3D" id="4.10.240.10">
    <property type="entry name" value="Zn(2)-C6 fungal-type DNA-binding domain"/>
    <property type="match status" value="1"/>
</dbReference>
<name>A0ABR1GL02_9HYPO</name>
<dbReference type="EMBL" id="JAZAVJ010000295">
    <property type="protein sequence ID" value="KAK7402581.1"/>
    <property type="molecule type" value="Genomic_DNA"/>
</dbReference>
<dbReference type="PANTHER" id="PTHR31001">
    <property type="entry name" value="UNCHARACTERIZED TRANSCRIPTIONAL REGULATORY PROTEIN"/>
    <property type="match status" value="1"/>
</dbReference>
<evidence type="ECO:0000313" key="6">
    <source>
        <dbReference type="Proteomes" id="UP001498476"/>
    </source>
</evidence>
<evidence type="ECO:0000256" key="2">
    <source>
        <dbReference type="ARBA" id="ARBA00022723"/>
    </source>
</evidence>
<dbReference type="Pfam" id="PF00172">
    <property type="entry name" value="Zn_clus"/>
    <property type="match status" value="1"/>
</dbReference>
<feature type="domain" description="Zn(2)-C6 fungal-type" evidence="4">
    <location>
        <begin position="15"/>
        <end position="44"/>
    </location>
</feature>
<dbReference type="Pfam" id="PF04082">
    <property type="entry name" value="Fungal_trans"/>
    <property type="match status" value="1"/>
</dbReference>
<keyword evidence="2" id="KW-0479">Metal-binding</keyword>
<dbReference type="Proteomes" id="UP001498476">
    <property type="component" value="Unassembled WGS sequence"/>
</dbReference>